<protein>
    <submittedName>
        <fullName evidence="1">Spore germination protein GerW family protein</fullName>
    </submittedName>
</protein>
<proteinExistence type="predicted"/>
<dbReference type="RefSeq" id="WP_377486606.1">
    <property type="nucleotide sequence ID" value="NZ_JBHUOX010000012.1"/>
</dbReference>
<sequence length="122" mass="12761">MEDKEKQGSPSGSFVERIAEKMSAAANAKRIYGEPVERNGVTVIPVSKAAYGFGGGAGTKAGEEGSGGGGGMVLTPVGYIEIKEGTTKFRPIQDPQTLIKLFAISGVAVLLTARSITKIFRR</sequence>
<comment type="caution">
    <text evidence="1">The sequence shown here is derived from an EMBL/GenBank/DDBJ whole genome shotgun (WGS) entry which is preliminary data.</text>
</comment>
<organism evidence="1 2">
    <name type="scientific">Pontibacter toksunensis</name>
    <dbReference type="NCBI Taxonomy" id="1332631"/>
    <lineage>
        <taxon>Bacteria</taxon>
        <taxon>Pseudomonadati</taxon>
        <taxon>Bacteroidota</taxon>
        <taxon>Cytophagia</taxon>
        <taxon>Cytophagales</taxon>
        <taxon>Hymenobacteraceae</taxon>
        <taxon>Pontibacter</taxon>
    </lineage>
</organism>
<evidence type="ECO:0000313" key="1">
    <source>
        <dbReference type="EMBL" id="MFD3001887.1"/>
    </source>
</evidence>
<accession>A0ABW6BY32</accession>
<evidence type="ECO:0000313" key="2">
    <source>
        <dbReference type="Proteomes" id="UP001597641"/>
    </source>
</evidence>
<dbReference type="PANTHER" id="PTHR39162">
    <property type="entry name" value="GLL3345 PROTEIN"/>
    <property type="match status" value="1"/>
</dbReference>
<gene>
    <name evidence="1" type="ORF">ACFS7Z_16050</name>
</gene>
<dbReference type="InterPro" id="IPR014229">
    <property type="entry name" value="Spore_YtfJ"/>
</dbReference>
<dbReference type="Proteomes" id="UP001597641">
    <property type="component" value="Unassembled WGS sequence"/>
</dbReference>
<name>A0ABW6BY32_9BACT</name>
<dbReference type="PANTHER" id="PTHR39162:SF1">
    <property type="entry name" value="SPORULATION PROTEIN YTFJ"/>
    <property type="match status" value="1"/>
</dbReference>
<reference evidence="2" key="1">
    <citation type="journal article" date="2019" name="Int. J. Syst. Evol. Microbiol.">
        <title>The Global Catalogue of Microorganisms (GCM) 10K type strain sequencing project: providing services to taxonomists for standard genome sequencing and annotation.</title>
        <authorList>
            <consortium name="The Broad Institute Genomics Platform"/>
            <consortium name="The Broad Institute Genome Sequencing Center for Infectious Disease"/>
            <person name="Wu L."/>
            <person name="Ma J."/>
        </authorList>
    </citation>
    <scope>NUCLEOTIDE SEQUENCE [LARGE SCALE GENOMIC DNA]</scope>
    <source>
        <strain evidence="2">KCTC 23984</strain>
    </source>
</reference>
<dbReference type="Pfam" id="PF09579">
    <property type="entry name" value="Spore_YtfJ"/>
    <property type="match status" value="1"/>
</dbReference>
<dbReference type="EMBL" id="JBHUOX010000012">
    <property type="protein sequence ID" value="MFD3001887.1"/>
    <property type="molecule type" value="Genomic_DNA"/>
</dbReference>
<keyword evidence="2" id="KW-1185">Reference proteome</keyword>